<organism evidence="1 2">
    <name type="scientific">Musa troglodytarum</name>
    <name type="common">fe'i banana</name>
    <dbReference type="NCBI Taxonomy" id="320322"/>
    <lineage>
        <taxon>Eukaryota</taxon>
        <taxon>Viridiplantae</taxon>
        <taxon>Streptophyta</taxon>
        <taxon>Embryophyta</taxon>
        <taxon>Tracheophyta</taxon>
        <taxon>Spermatophyta</taxon>
        <taxon>Magnoliopsida</taxon>
        <taxon>Liliopsida</taxon>
        <taxon>Zingiberales</taxon>
        <taxon>Musaceae</taxon>
        <taxon>Musa</taxon>
    </lineage>
</organism>
<reference evidence="1" key="1">
    <citation type="submission" date="2022-05" db="EMBL/GenBank/DDBJ databases">
        <title>The Musa troglodytarum L. genome provides insights into the mechanism of non-climacteric behaviour and enrichment of carotenoids.</title>
        <authorList>
            <person name="Wang J."/>
        </authorList>
    </citation>
    <scope>NUCLEOTIDE SEQUENCE</scope>
    <source>
        <tissue evidence="1">Leaf</tissue>
    </source>
</reference>
<proteinExistence type="predicted"/>
<dbReference type="OrthoDB" id="5547497at2759"/>
<name>A0A9E7HN54_9LILI</name>
<protein>
    <submittedName>
        <fullName evidence="1">Triose-phosphate Transporter family</fullName>
    </submittedName>
</protein>
<accession>A0A9E7HN54</accession>
<evidence type="ECO:0000313" key="1">
    <source>
        <dbReference type="EMBL" id="URE32583.1"/>
    </source>
</evidence>
<evidence type="ECO:0000313" key="2">
    <source>
        <dbReference type="Proteomes" id="UP001055439"/>
    </source>
</evidence>
<sequence>MRRSKTEMGFVEDLKAPKFFIVLSCTIAVGTNLSQFICIGRFTAVFNLPPLHHQYRHLKQHRRVSKTTVKSYGWTAQRNKNDSRVLPLLGVAEIEIDSCHFRGS</sequence>
<dbReference type="Proteomes" id="UP001055439">
    <property type="component" value="Chromosome 8"/>
</dbReference>
<dbReference type="EMBL" id="CP097510">
    <property type="protein sequence ID" value="URE32583.1"/>
    <property type="molecule type" value="Genomic_DNA"/>
</dbReference>
<keyword evidence="2" id="KW-1185">Reference proteome</keyword>
<gene>
    <name evidence="1" type="ORF">MUK42_06460</name>
</gene>
<dbReference type="AlphaFoldDB" id="A0A9E7HN54"/>